<keyword evidence="9" id="KW-0472">Membrane</keyword>
<reference evidence="12" key="1">
    <citation type="submission" date="2016-10" db="EMBL/GenBank/DDBJ databases">
        <authorList>
            <person name="Varghese N."/>
            <person name="Submissions S."/>
        </authorList>
    </citation>
    <scope>NUCLEOTIDE SEQUENCE [LARGE SCALE GENOMIC DNA]</scope>
    <source>
        <strain evidence="12">DSM 24740</strain>
    </source>
</reference>
<dbReference type="SUPFAM" id="SSF74653">
    <property type="entry name" value="TolA/TonB C-terminal domain"/>
    <property type="match status" value="1"/>
</dbReference>
<dbReference type="EMBL" id="FOFB01000016">
    <property type="protein sequence ID" value="SEQ81220.1"/>
    <property type="molecule type" value="Genomic_DNA"/>
</dbReference>
<dbReference type="Pfam" id="PF03544">
    <property type="entry name" value="TonB_C"/>
    <property type="match status" value="1"/>
</dbReference>
<dbReference type="NCBIfam" id="TIGR01352">
    <property type="entry name" value="tonB_Cterm"/>
    <property type="match status" value="1"/>
</dbReference>
<evidence type="ECO:0000256" key="3">
    <source>
        <dbReference type="ARBA" id="ARBA00022448"/>
    </source>
</evidence>
<dbReference type="PANTHER" id="PTHR33446:SF2">
    <property type="entry name" value="PROTEIN TONB"/>
    <property type="match status" value="1"/>
</dbReference>
<dbReference type="PROSITE" id="PS52015">
    <property type="entry name" value="TONB_CTD"/>
    <property type="match status" value="1"/>
</dbReference>
<evidence type="ECO:0000256" key="6">
    <source>
        <dbReference type="ARBA" id="ARBA00022692"/>
    </source>
</evidence>
<organism evidence="11 12">
    <name type="scientific">Neolewinella agarilytica</name>
    <dbReference type="NCBI Taxonomy" id="478744"/>
    <lineage>
        <taxon>Bacteria</taxon>
        <taxon>Pseudomonadati</taxon>
        <taxon>Bacteroidota</taxon>
        <taxon>Saprospiria</taxon>
        <taxon>Saprospirales</taxon>
        <taxon>Lewinellaceae</taxon>
        <taxon>Neolewinella</taxon>
    </lineage>
</organism>
<evidence type="ECO:0000256" key="9">
    <source>
        <dbReference type="ARBA" id="ARBA00023136"/>
    </source>
</evidence>
<keyword evidence="3" id="KW-0813">Transport</keyword>
<evidence type="ECO:0000256" key="2">
    <source>
        <dbReference type="ARBA" id="ARBA00006555"/>
    </source>
</evidence>
<dbReference type="STRING" id="478744.SAMN05444359_11668"/>
<protein>
    <submittedName>
        <fullName evidence="11">TonB family C-terminal domain-containing protein</fullName>
    </submittedName>
</protein>
<keyword evidence="8" id="KW-1133">Transmembrane helix</keyword>
<dbReference type="AlphaFoldDB" id="A0A1H9J2W4"/>
<sequence>MAKNRPTHIAKPVYPGGLTAMKKFVAEHLKYPAEAVDARVEGTVLVRYSLDYRGKVVDARVKKGIGFGCDEEALRVVSLMRWNVPQDRKKKVRIHQDINIHFKLPKVKKLTVKQPTAKATAARPASSIQITYTSTGKIKGTVTQKDNSKDKTDEGGSYSYTINW</sequence>
<dbReference type="PANTHER" id="PTHR33446">
    <property type="entry name" value="PROTEIN TONB-RELATED"/>
    <property type="match status" value="1"/>
</dbReference>
<evidence type="ECO:0000256" key="4">
    <source>
        <dbReference type="ARBA" id="ARBA00022475"/>
    </source>
</evidence>
<dbReference type="InterPro" id="IPR051045">
    <property type="entry name" value="TonB-dependent_transducer"/>
</dbReference>
<dbReference type="RefSeq" id="WP_090169879.1">
    <property type="nucleotide sequence ID" value="NZ_FOFB01000016.1"/>
</dbReference>
<dbReference type="GO" id="GO:0015031">
    <property type="term" value="P:protein transport"/>
    <property type="evidence" value="ECO:0007669"/>
    <property type="project" value="UniProtKB-KW"/>
</dbReference>
<dbReference type="Gene3D" id="3.30.1150.10">
    <property type="match status" value="1"/>
</dbReference>
<name>A0A1H9J2W4_9BACT</name>
<evidence type="ECO:0000256" key="7">
    <source>
        <dbReference type="ARBA" id="ARBA00022927"/>
    </source>
</evidence>
<evidence type="ECO:0000313" key="12">
    <source>
        <dbReference type="Proteomes" id="UP000199021"/>
    </source>
</evidence>
<dbReference type="GO" id="GO:0055085">
    <property type="term" value="P:transmembrane transport"/>
    <property type="evidence" value="ECO:0007669"/>
    <property type="project" value="InterPro"/>
</dbReference>
<dbReference type="InParanoid" id="A0A1H9J2W4"/>
<accession>A0A1H9J2W4</accession>
<evidence type="ECO:0000256" key="5">
    <source>
        <dbReference type="ARBA" id="ARBA00022519"/>
    </source>
</evidence>
<evidence type="ECO:0000256" key="8">
    <source>
        <dbReference type="ARBA" id="ARBA00022989"/>
    </source>
</evidence>
<feature type="domain" description="TonB C-terminal" evidence="10">
    <location>
        <begin position="16"/>
        <end position="111"/>
    </location>
</feature>
<keyword evidence="4" id="KW-1003">Cell membrane</keyword>
<keyword evidence="5" id="KW-0997">Cell inner membrane</keyword>
<dbReference type="Proteomes" id="UP000199021">
    <property type="component" value="Unassembled WGS sequence"/>
</dbReference>
<evidence type="ECO:0000259" key="10">
    <source>
        <dbReference type="PROSITE" id="PS52015"/>
    </source>
</evidence>
<dbReference type="GO" id="GO:0031992">
    <property type="term" value="F:energy transducer activity"/>
    <property type="evidence" value="ECO:0007669"/>
    <property type="project" value="TreeGrafter"/>
</dbReference>
<dbReference type="InterPro" id="IPR037682">
    <property type="entry name" value="TonB_C"/>
</dbReference>
<keyword evidence="12" id="KW-1185">Reference proteome</keyword>
<evidence type="ECO:0000256" key="1">
    <source>
        <dbReference type="ARBA" id="ARBA00004383"/>
    </source>
</evidence>
<dbReference type="InterPro" id="IPR006260">
    <property type="entry name" value="TonB/TolA_C"/>
</dbReference>
<gene>
    <name evidence="11" type="ORF">SAMN05444359_11668</name>
</gene>
<dbReference type="OrthoDB" id="1039448at2"/>
<proteinExistence type="inferred from homology"/>
<evidence type="ECO:0000313" key="11">
    <source>
        <dbReference type="EMBL" id="SEQ81220.1"/>
    </source>
</evidence>
<keyword evidence="6" id="KW-0812">Transmembrane</keyword>
<dbReference type="GO" id="GO:0098797">
    <property type="term" value="C:plasma membrane protein complex"/>
    <property type="evidence" value="ECO:0007669"/>
    <property type="project" value="TreeGrafter"/>
</dbReference>
<keyword evidence="7" id="KW-0653">Protein transport</keyword>
<comment type="similarity">
    <text evidence="2">Belongs to the TonB family.</text>
</comment>
<comment type="subcellular location">
    <subcellularLocation>
        <location evidence="1">Cell inner membrane</location>
        <topology evidence="1">Single-pass membrane protein</topology>
        <orientation evidence="1">Periplasmic side</orientation>
    </subcellularLocation>
</comment>